<reference evidence="8 9" key="1">
    <citation type="submission" date="2016-12" db="EMBL/GenBank/DDBJ databases">
        <title>Draft genome sequence of Fusarium oxysporum causing rot on Narcissus.</title>
        <authorList>
            <person name="Armitage A.D."/>
            <person name="Taylor A."/>
            <person name="Clarkson J.P."/>
            <person name="Harrison R.J."/>
            <person name="Jackson A.C."/>
        </authorList>
    </citation>
    <scope>NUCLEOTIDE SEQUENCE [LARGE SCALE GENOMIC DNA]</scope>
    <source>
        <strain evidence="8 9">N139</strain>
    </source>
</reference>
<feature type="compositionally biased region" description="Basic and acidic residues" evidence="6">
    <location>
        <begin position="412"/>
        <end position="428"/>
    </location>
</feature>
<evidence type="ECO:0000256" key="3">
    <source>
        <dbReference type="ARBA" id="ARBA00023125"/>
    </source>
</evidence>
<dbReference type="Gene3D" id="1.10.10.10">
    <property type="entry name" value="Winged helix-like DNA-binding domain superfamily/Winged helix DNA-binding domain"/>
    <property type="match status" value="1"/>
</dbReference>
<dbReference type="GO" id="GO:0005634">
    <property type="term" value="C:nucleus"/>
    <property type="evidence" value="ECO:0007669"/>
    <property type="project" value="UniProtKB-SubCell"/>
</dbReference>
<evidence type="ECO:0000256" key="1">
    <source>
        <dbReference type="ARBA" id="ARBA00004123"/>
    </source>
</evidence>
<feature type="domain" description="HSF-type DNA-binding" evidence="7">
    <location>
        <begin position="157"/>
        <end position="257"/>
    </location>
</feature>
<dbReference type="PANTHER" id="PTHR10015">
    <property type="entry name" value="HEAT SHOCK TRANSCRIPTION FACTOR"/>
    <property type="match status" value="1"/>
</dbReference>
<feature type="region of interest" description="Disordered" evidence="6">
    <location>
        <begin position="372"/>
        <end position="434"/>
    </location>
</feature>
<name>A0A4Q2UYF7_FUSOX</name>
<evidence type="ECO:0000256" key="2">
    <source>
        <dbReference type="ARBA" id="ARBA00006403"/>
    </source>
</evidence>
<accession>A0A4Q2UYF7</accession>
<evidence type="ECO:0000313" key="9">
    <source>
        <dbReference type="Proteomes" id="UP000290540"/>
    </source>
</evidence>
<comment type="caution">
    <text evidence="8">The sequence shown here is derived from an EMBL/GenBank/DDBJ whole genome shotgun (WGS) entry which is preliminary data.</text>
</comment>
<dbReference type="SUPFAM" id="SSF46785">
    <property type="entry name" value="Winged helix' DNA-binding domain"/>
    <property type="match status" value="1"/>
</dbReference>
<feature type="region of interest" description="Disordered" evidence="6">
    <location>
        <begin position="1"/>
        <end position="48"/>
    </location>
</feature>
<dbReference type="EMBL" id="MQTW01000759">
    <property type="protein sequence ID" value="RYC79142.1"/>
    <property type="molecule type" value="Genomic_DNA"/>
</dbReference>
<dbReference type="AlphaFoldDB" id="A0A4Q2UYF7"/>
<evidence type="ECO:0000259" key="7">
    <source>
        <dbReference type="SMART" id="SM00415"/>
    </source>
</evidence>
<sequence length="434" mass="47917">MSTPSPRKRAGPGVSPMVPLPQQMQQPYNSGNAAGDQMLRWNGMGDASGFVNGVDGLMDGNAHAGNSLGLVPPQPQYPQPVPTPSNSLARQQMNRALVPTNPQPSFDGSVDTWGNFVSDENALLPQNPPENLNEQGNVELLEMAQEAKREAQAKRKQIPPFLEERKNKDLIRWSEKGDSFLVLDEDEFAKTLIPELFKHNNYTSFVRQLNTYGFHKRMGLSDNSMRASERKNKSSSEYSNPYFRRGHPNLLWLINKPKSSSKAKKGAKGAEGNDNREEEVGNEEVLGPGLEALTTQPTQSLPAGESQSMPKKEVTLIRAELNKVRDQQKLILSAINRLQRNNNFDPQPVDLDQSFDSNAFLGDGHLGADSNDFNFTHDTDPNSHNKSSSLHPGQTMPHGGTINTPNPAGAEDIPRNDLRLDSTPDRGTKRQRVG</sequence>
<dbReference type="GO" id="GO:0043565">
    <property type="term" value="F:sequence-specific DNA binding"/>
    <property type="evidence" value="ECO:0007669"/>
    <property type="project" value="InterPro"/>
</dbReference>
<evidence type="ECO:0000256" key="5">
    <source>
        <dbReference type="RuleBase" id="RU004020"/>
    </source>
</evidence>
<feature type="compositionally biased region" description="Basic residues" evidence="6">
    <location>
        <begin position="1"/>
        <end position="10"/>
    </location>
</feature>
<dbReference type="FunFam" id="1.10.10.10:FF:000173">
    <property type="entry name" value="Heat shock transcription factor Hsf1"/>
    <property type="match status" value="1"/>
</dbReference>
<organism evidence="8 9">
    <name type="scientific">Fusarium oxysporum f. sp. narcissi</name>
    <dbReference type="NCBI Taxonomy" id="451672"/>
    <lineage>
        <taxon>Eukaryota</taxon>
        <taxon>Fungi</taxon>
        <taxon>Dikarya</taxon>
        <taxon>Ascomycota</taxon>
        <taxon>Pezizomycotina</taxon>
        <taxon>Sordariomycetes</taxon>
        <taxon>Hypocreomycetidae</taxon>
        <taxon>Hypocreales</taxon>
        <taxon>Nectriaceae</taxon>
        <taxon>Fusarium</taxon>
        <taxon>Fusarium oxysporum species complex</taxon>
    </lineage>
</organism>
<evidence type="ECO:0000256" key="6">
    <source>
        <dbReference type="SAM" id="MobiDB-lite"/>
    </source>
</evidence>
<comment type="subcellular location">
    <subcellularLocation>
        <location evidence="1">Nucleus</location>
    </subcellularLocation>
</comment>
<comment type="similarity">
    <text evidence="2 5">Belongs to the HSF family.</text>
</comment>
<dbReference type="SMART" id="SM00415">
    <property type="entry name" value="HSF"/>
    <property type="match status" value="1"/>
</dbReference>
<dbReference type="InterPro" id="IPR036388">
    <property type="entry name" value="WH-like_DNA-bd_sf"/>
</dbReference>
<dbReference type="Proteomes" id="UP000290540">
    <property type="component" value="Unassembled WGS sequence"/>
</dbReference>
<keyword evidence="3" id="KW-0238">DNA-binding</keyword>
<feature type="region of interest" description="Disordered" evidence="6">
    <location>
        <begin position="256"/>
        <end position="283"/>
    </location>
</feature>
<dbReference type="InterPro" id="IPR000232">
    <property type="entry name" value="HSF_DNA-bd"/>
</dbReference>
<dbReference type="Pfam" id="PF00447">
    <property type="entry name" value="HSF_DNA-bind"/>
    <property type="match status" value="1"/>
</dbReference>
<dbReference type="PANTHER" id="PTHR10015:SF427">
    <property type="entry name" value="HEAT SHOCK FACTOR PROTEIN"/>
    <property type="match status" value="1"/>
</dbReference>
<protein>
    <recommendedName>
        <fullName evidence="7">HSF-type DNA-binding domain-containing protein</fullName>
    </recommendedName>
</protein>
<dbReference type="PRINTS" id="PR00056">
    <property type="entry name" value="HSFDOMAIN"/>
</dbReference>
<feature type="region of interest" description="Disordered" evidence="6">
    <location>
        <begin position="223"/>
        <end position="242"/>
    </location>
</feature>
<feature type="compositionally biased region" description="Low complexity" evidence="6">
    <location>
        <begin position="16"/>
        <end position="27"/>
    </location>
</feature>
<evidence type="ECO:0000256" key="4">
    <source>
        <dbReference type="ARBA" id="ARBA00023242"/>
    </source>
</evidence>
<proteinExistence type="inferred from homology"/>
<evidence type="ECO:0000313" key="8">
    <source>
        <dbReference type="EMBL" id="RYC79142.1"/>
    </source>
</evidence>
<dbReference type="GO" id="GO:0003700">
    <property type="term" value="F:DNA-binding transcription factor activity"/>
    <property type="evidence" value="ECO:0007669"/>
    <property type="project" value="InterPro"/>
</dbReference>
<keyword evidence="4" id="KW-0539">Nucleus</keyword>
<gene>
    <name evidence="8" type="ORF">BFJ63_vAg17980</name>
</gene>
<dbReference type="InterPro" id="IPR036390">
    <property type="entry name" value="WH_DNA-bd_sf"/>
</dbReference>